<dbReference type="AlphaFoldDB" id="A0A6G1K856"/>
<organism evidence="1 2">
    <name type="scientific">Pleomassaria siparia CBS 279.74</name>
    <dbReference type="NCBI Taxonomy" id="1314801"/>
    <lineage>
        <taxon>Eukaryota</taxon>
        <taxon>Fungi</taxon>
        <taxon>Dikarya</taxon>
        <taxon>Ascomycota</taxon>
        <taxon>Pezizomycotina</taxon>
        <taxon>Dothideomycetes</taxon>
        <taxon>Pleosporomycetidae</taxon>
        <taxon>Pleosporales</taxon>
        <taxon>Pleomassariaceae</taxon>
        <taxon>Pleomassaria</taxon>
    </lineage>
</organism>
<proteinExistence type="predicted"/>
<keyword evidence="2" id="KW-1185">Reference proteome</keyword>
<accession>A0A6G1K856</accession>
<evidence type="ECO:0000313" key="2">
    <source>
        <dbReference type="Proteomes" id="UP000799428"/>
    </source>
</evidence>
<protein>
    <submittedName>
        <fullName evidence="1">Uncharacterized protein</fullName>
    </submittedName>
</protein>
<gene>
    <name evidence="1" type="ORF">K504DRAFT_287781</name>
</gene>
<sequence>MSRRVRVFITTCMYIRNVGLGAAARRPGSYFASWGLNISRTEVMEARMRLLLLRGACAAKSSKEGVLQSSEMD</sequence>
<dbReference type="EMBL" id="MU005771">
    <property type="protein sequence ID" value="KAF2708715.1"/>
    <property type="molecule type" value="Genomic_DNA"/>
</dbReference>
<dbReference type="Proteomes" id="UP000799428">
    <property type="component" value="Unassembled WGS sequence"/>
</dbReference>
<name>A0A6G1K856_9PLEO</name>
<evidence type="ECO:0000313" key="1">
    <source>
        <dbReference type="EMBL" id="KAF2708715.1"/>
    </source>
</evidence>
<reference evidence="1" key="1">
    <citation type="journal article" date="2020" name="Stud. Mycol.">
        <title>101 Dothideomycetes genomes: a test case for predicting lifestyles and emergence of pathogens.</title>
        <authorList>
            <person name="Haridas S."/>
            <person name="Albert R."/>
            <person name="Binder M."/>
            <person name="Bloem J."/>
            <person name="Labutti K."/>
            <person name="Salamov A."/>
            <person name="Andreopoulos B."/>
            <person name="Baker S."/>
            <person name="Barry K."/>
            <person name="Bills G."/>
            <person name="Bluhm B."/>
            <person name="Cannon C."/>
            <person name="Castanera R."/>
            <person name="Culley D."/>
            <person name="Daum C."/>
            <person name="Ezra D."/>
            <person name="Gonzalez J."/>
            <person name="Henrissat B."/>
            <person name="Kuo A."/>
            <person name="Liang C."/>
            <person name="Lipzen A."/>
            <person name="Lutzoni F."/>
            <person name="Magnuson J."/>
            <person name="Mondo S."/>
            <person name="Nolan M."/>
            <person name="Ohm R."/>
            <person name="Pangilinan J."/>
            <person name="Park H.-J."/>
            <person name="Ramirez L."/>
            <person name="Alfaro M."/>
            <person name="Sun H."/>
            <person name="Tritt A."/>
            <person name="Yoshinaga Y."/>
            <person name="Zwiers L.-H."/>
            <person name="Turgeon B."/>
            <person name="Goodwin S."/>
            <person name="Spatafora J."/>
            <person name="Crous P."/>
            <person name="Grigoriev I."/>
        </authorList>
    </citation>
    <scope>NUCLEOTIDE SEQUENCE</scope>
    <source>
        <strain evidence="1">CBS 279.74</strain>
    </source>
</reference>